<reference evidence="4 5" key="1">
    <citation type="submission" date="2019-03" db="EMBL/GenBank/DDBJ databases">
        <title>Genomic Encyclopedia of Type Strains, Phase IV (KMG-V): Genome sequencing to study the core and pangenomes of soil and plant-associated prokaryotes.</title>
        <authorList>
            <person name="Whitman W."/>
        </authorList>
    </citation>
    <scope>NUCLEOTIDE SEQUENCE [LARGE SCALE GENOMIC DNA]</scope>
    <source>
        <strain evidence="4 5">FB403</strain>
    </source>
</reference>
<dbReference type="Proteomes" id="UP000542811">
    <property type="component" value="Unassembled WGS sequence"/>
</dbReference>
<dbReference type="PANTHER" id="PTHR41252:SF1">
    <property type="entry name" value="BLR2505 PROTEIN"/>
    <property type="match status" value="1"/>
</dbReference>
<name>A0A1S9G741_9HYPH</name>
<dbReference type="Proteomes" id="UP000758022">
    <property type="component" value="Unassembled WGS sequence"/>
</dbReference>
<proteinExistence type="predicted"/>
<feature type="domain" description="SnoaL-like" evidence="1">
    <location>
        <begin position="56"/>
        <end position="161"/>
    </location>
</feature>
<dbReference type="EMBL" id="JAAXQQ010000002">
    <property type="protein sequence ID" value="MBY3063205.1"/>
    <property type="molecule type" value="Genomic_DNA"/>
</dbReference>
<dbReference type="EMBL" id="SMBI01000001">
    <property type="protein sequence ID" value="TCU30098.1"/>
    <property type="molecule type" value="Genomic_DNA"/>
</dbReference>
<reference evidence="2 6" key="3">
    <citation type="submission" date="2020-08" db="EMBL/GenBank/DDBJ databases">
        <title>Genomic Encyclopedia of Type Strains, Phase III (KMG-III): the genomes of soil and plant-associated and newly described type strains.</title>
        <authorList>
            <person name="Whitman W."/>
        </authorList>
    </citation>
    <scope>NUCLEOTIDE SEQUENCE [LARGE SCALE GENOMIC DNA]</scope>
    <source>
        <strain evidence="2 6">CECT 8280</strain>
    </source>
</reference>
<dbReference type="RefSeq" id="WP_077981058.1">
    <property type="nucleotide sequence ID" value="NZ_CP088090.1"/>
</dbReference>
<dbReference type="EMBL" id="JACHXX010000005">
    <property type="protein sequence ID" value="MBB3163451.1"/>
    <property type="molecule type" value="Genomic_DNA"/>
</dbReference>
<organism evidence="4 5">
    <name type="scientific">Rhizobium laguerreae</name>
    <dbReference type="NCBI Taxonomy" id="1076926"/>
    <lineage>
        <taxon>Bacteria</taxon>
        <taxon>Pseudomonadati</taxon>
        <taxon>Pseudomonadota</taxon>
        <taxon>Alphaproteobacteria</taxon>
        <taxon>Hyphomicrobiales</taxon>
        <taxon>Rhizobiaceae</taxon>
        <taxon>Rhizobium/Agrobacterium group</taxon>
        <taxon>Rhizobium</taxon>
    </lineage>
</organism>
<dbReference type="InterPro" id="IPR037401">
    <property type="entry name" value="SnoaL-like"/>
</dbReference>
<evidence type="ECO:0000313" key="5">
    <source>
        <dbReference type="Proteomes" id="UP000295021"/>
    </source>
</evidence>
<dbReference type="AlphaFoldDB" id="A0A1S9G741"/>
<dbReference type="SUPFAM" id="SSF54427">
    <property type="entry name" value="NTF2-like"/>
    <property type="match status" value="1"/>
</dbReference>
<dbReference type="PANTHER" id="PTHR41252">
    <property type="entry name" value="BLR2505 PROTEIN"/>
    <property type="match status" value="1"/>
</dbReference>
<dbReference type="Pfam" id="PF12680">
    <property type="entry name" value="SnoaL_2"/>
    <property type="match status" value="1"/>
</dbReference>
<evidence type="ECO:0000313" key="4">
    <source>
        <dbReference type="EMBL" id="TCU30098.1"/>
    </source>
</evidence>
<dbReference type="Proteomes" id="UP000295021">
    <property type="component" value="Unassembled WGS sequence"/>
</dbReference>
<evidence type="ECO:0000313" key="6">
    <source>
        <dbReference type="Proteomes" id="UP000542811"/>
    </source>
</evidence>
<keyword evidence="6" id="KW-1185">Reference proteome</keyword>
<evidence type="ECO:0000259" key="1">
    <source>
        <dbReference type="Pfam" id="PF12680"/>
    </source>
</evidence>
<accession>A0A1S9G741</accession>
<reference evidence="3" key="2">
    <citation type="submission" date="2020-04" db="EMBL/GenBank/DDBJ databases">
        <title>Global-level population genomics supports evidence of horizontal gene transfer on evolution of Rhizobia in Lentils.</title>
        <authorList>
            <person name="Gai Y."/>
            <person name="Cook D."/>
            <person name="Riely B."/>
        </authorList>
    </citation>
    <scope>NUCLEOTIDE SEQUENCE</scope>
    <source>
        <strain evidence="3">TLR9</strain>
    </source>
</reference>
<comment type="caution">
    <text evidence="4">The sequence shown here is derived from an EMBL/GenBank/DDBJ whole genome shotgun (WGS) entry which is preliminary data.</text>
</comment>
<dbReference type="Gene3D" id="3.10.450.50">
    <property type="match status" value="1"/>
</dbReference>
<protein>
    <submittedName>
        <fullName evidence="3">Nuclear transport factor 2 family protein</fullName>
    </submittedName>
</protein>
<sequence>MSIIATATVRSPAPLVRRIFNAALGIAATILALGGMEVRAAPQTLTETERRNKTTVEAGFEAWAAGTGSPYDLLADDARWTIEGYSLASKTYSSREAFLREVIRPFNARMKAPLKPAIRNVYADGDTVIVFFDARGIARDGEPYANTYAWFLDMRDGRIVRASAFFDSVVFNAFWTRVTPAD</sequence>
<evidence type="ECO:0000313" key="3">
    <source>
        <dbReference type="EMBL" id="MBY3063205.1"/>
    </source>
</evidence>
<evidence type="ECO:0000313" key="2">
    <source>
        <dbReference type="EMBL" id="MBB3163451.1"/>
    </source>
</evidence>
<dbReference type="InterPro" id="IPR032710">
    <property type="entry name" value="NTF2-like_dom_sf"/>
</dbReference>
<gene>
    <name evidence="4" type="ORF">EV131_101585</name>
    <name evidence="2" type="ORF">FHS25_003931</name>
    <name evidence="3" type="ORF">HFO74_07075</name>
</gene>
<dbReference type="GeneID" id="67485621"/>